<evidence type="ECO:0000259" key="1">
    <source>
        <dbReference type="Pfam" id="PF01261"/>
    </source>
</evidence>
<sequence>MNLPLSWVARDPAWLDRFVADGLAPELGLDTFAVQELTPDWHRDTARRLAEAGLPCAVHLPFFDLHPGSLNNSVLTASRDTLRRAAELAALYAPRHMVGHAAFDHSQHGGDFDAWLERACGTWAAVLEVCDALVHIENTHERDPEPVAALVDALTGRFGVRAGICFDAGHWHSFARGAQRRDLRRWLDAFAPRLAHLHLHDNDGSDDQHLGLGTGSIPLDDLFGGLIARGLHPTATLEPHDEASFAVSRAWLAARKHYVDVLTPPNAPAAAPGDASTAAPGA</sequence>
<gene>
    <name evidence="2" type="ORF">KPS_003017</name>
</gene>
<keyword evidence="3" id="KW-1185">Reference proteome</keyword>
<feature type="domain" description="Xylose isomerase-like TIM barrel" evidence="1">
    <location>
        <begin position="25"/>
        <end position="253"/>
    </location>
</feature>
<keyword evidence="2" id="KW-0413">Isomerase</keyword>
<dbReference type="Gene3D" id="3.20.20.150">
    <property type="entry name" value="Divalent-metal-dependent TIM barrel enzymes"/>
    <property type="match status" value="1"/>
</dbReference>
<evidence type="ECO:0000313" key="2">
    <source>
        <dbReference type="EMBL" id="WMW64938.1"/>
    </source>
</evidence>
<dbReference type="Proteomes" id="UP001180616">
    <property type="component" value="Chromosome"/>
</dbReference>
<dbReference type="InterPro" id="IPR050312">
    <property type="entry name" value="IolE/XylAMocC-like"/>
</dbReference>
<evidence type="ECO:0000313" key="3">
    <source>
        <dbReference type="Proteomes" id="UP001180616"/>
    </source>
</evidence>
<dbReference type="PANTHER" id="PTHR12110">
    <property type="entry name" value="HYDROXYPYRUVATE ISOMERASE"/>
    <property type="match status" value="1"/>
</dbReference>
<dbReference type="GO" id="GO:0016853">
    <property type="term" value="F:isomerase activity"/>
    <property type="evidence" value="ECO:0007669"/>
    <property type="project" value="UniProtKB-KW"/>
</dbReference>
<proteinExistence type="predicted"/>
<dbReference type="SUPFAM" id="SSF51658">
    <property type="entry name" value="Xylose isomerase-like"/>
    <property type="match status" value="1"/>
</dbReference>
<name>A0ABY9R1Q9_9BACT</name>
<accession>A0ABY9R1Q9</accession>
<dbReference type="InterPro" id="IPR013022">
    <property type="entry name" value="Xyl_isomerase-like_TIM-brl"/>
</dbReference>
<protein>
    <submittedName>
        <fullName evidence="2">Sugar phosphate isomerase/epimerase</fullName>
    </submittedName>
</protein>
<dbReference type="InterPro" id="IPR036237">
    <property type="entry name" value="Xyl_isomerase-like_sf"/>
</dbReference>
<dbReference type="EMBL" id="CP133659">
    <property type="protein sequence ID" value="WMW64938.1"/>
    <property type="molecule type" value="Genomic_DNA"/>
</dbReference>
<dbReference type="Pfam" id="PF01261">
    <property type="entry name" value="AP_endonuc_2"/>
    <property type="match status" value="1"/>
</dbReference>
<organism evidence="2 3">
    <name type="scientific">Nitratidesulfovibrio liaohensis</name>
    <dbReference type="NCBI Taxonomy" id="2604158"/>
    <lineage>
        <taxon>Bacteria</taxon>
        <taxon>Pseudomonadati</taxon>
        <taxon>Thermodesulfobacteriota</taxon>
        <taxon>Desulfovibrionia</taxon>
        <taxon>Desulfovibrionales</taxon>
        <taxon>Desulfovibrionaceae</taxon>
        <taxon>Nitratidesulfovibrio</taxon>
    </lineage>
</organism>
<reference evidence="2" key="1">
    <citation type="submission" date="2023-09" db="EMBL/GenBank/DDBJ databases">
        <authorList>
            <consortium name="CW5 consortium"/>
            <person name="Lu C.-W."/>
        </authorList>
    </citation>
    <scope>NUCLEOTIDE SEQUENCE</scope>
    <source>
        <strain evidence="2">KPS</strain>
    </source>
</reference>